<evidence type="ECO:0000256" key="3">
    <source>
        <dbReference type="ARBA" id="ARBA00023163"/>
    </source>
</evidence>
<dbReference type="Gene3D" id="2.10.109.10">
    <property type="entry name" value="Umud Fragment, subunit A"/>
    <property type="match status" value="1"/>
</dbReference>
<accession>A0A378WIN4</accession>
<dbReference type="SMART" id="SM00530">
    <property type="entry name" value="HTH_XRE"/>
    <property type="match status" value="1"/>
</dbReference>
<gene>
    <name evidence="5" type="ORF">NCTC12229_00738</name>
</gene>
<dbReference type="EMBL" id="UGRS01000001">
    <property type="protein sequence ID" value="SUA36323.1"/>
    <property type="molecule type" value="Genomic_DNA"/>
</dbReference>
<dbReference type="SUPFAM" id="SSF51306">
    <property type="entry name" value="LexA/Signal peptidase"/>
    <property type="match status" value="1"/>
</dbReference>
<reference evidence="5 6" key="1">
    <citation type="submission" date="2018-06" db="EMBL/GenBank/DDBJ databases">
        <authorList>
            <consortium name="Pathogen Informatics"/>
            <person name="Doyle S."/>
        </authorList>
    </citation>
    <scope>NUCLEOTIDE SEQUENCE [LARGE SCALE GENOMIC DNA]</scope>
    <source>
        <strain evidence="5 6">NCTC12229</strain>
    </source>
</reference>
<dbReference type="OrthoDB" id="8613261at2"/>
<sequence>MSLIFIDNIRAIMEQESMSAAAFAAKIGEKTSRVNDVLQGKQRPPFDMLEKILSTFDVDARWLILGDNSQIRNISNDSDEFALIPMYDVEVSAGSGAVAYGEIEPTHRLAFRRDWLASRGLYEKDLHVVIARGDSMEPTIHGKDTLLIDTSKSTPRDGHIYVIRSGDTLWVKRIQRQFDKSLLLISDNTAYPPLPLNLAEHPDIQVIGQVVNVSKELN</sequence>
<dbReference type="Gene3D" id="1.10.260.40">
    <property type="entry name" value="lambda repressor-like DNA-binding domains"/>
    <property type="match status" value="1"/>
</dbReference>
<dbReference type="RefSeq" id="WP_115133582.1">
    <property type="nucleotide sequence ID" value="NZ_UGRS01000001.1"/>
</dbReference>
<evidence type="ECO:0000256" key="2">
    <source>
        <dbReference type="ARBA" id="ARBA00023125"/>
    </source>
</evidence>
<dbReference type="Pfam" id="PF01381">
    <property type="entry name" value="HTH_3"/>
    <property type="match status" value="1"/>
</dbReference>
<name>A0A378WIN4_9NEIS</name>
<dbReference type="SUPFAM" id="SSF47413">
    <property type="entry name" value="lambda repressor-like DNA-binding domains"/>
    <property type="match status" value="1"/>
</dbReference>
<feature type="domain" description="HTH cro/C1-type" evidence="4">
    <location>
        <begin position="9"/>
        <end position="63"/>
    </location>
</feature>
<keyword evidence="1" id="KW-0805">Transcription regulation</keyword>
<keyword evidence="2" id="KW-0238">DNA-binding</keyword>
<evidence type="ECO:0000313" key="6">
    <source>
        <dbReference type="Proteomes" id="UP000254055"/>
    </source>
</evidence>
<dbReference type="InterPro" id="IPR015927">
    <property type="entry name" value="Peptidase_S24_S26A/B/C"/>
</dbReference>
<organism evidence="5 6">
    <name type="scientific">Neisseria zoodegmatis</name>
    <dbReference type="NCBI Taxonomy" id="326523"/>
    <lineage>
        <taxon>Bacteria</taxon>
        <taxon>Pseudomonadati</taxon>
        <taxon>Pseudomonadota</taxon>
        <taxon>Betaproteobacteria</taxon>
        <taxon>Neisseriales</taxon>
        <taxon>Neisseriaceae</taxon>
        <taxon>Neisseria</taxon>
    </lineage>
</organism>
<protein>
    <submittedName>
        <fullName evidence="5">Putative transcriptional regulator</fullName>
    </submittedName>
</protein>
<dbReference type="InterPro" id="IPR039418">
    <property type="entry name" value="LexA-like"/>
</dbReference>
<dbReference type="InterPro" id="IPR001387">
    <property type="entry name" value="Cro/C1-type_HTH"/>
</dbReference>
<dbReference type="PROSITE" id="PS50943">
    <property type="entry name" value="HTH_CROC1"/>
    <property type="match status" value="1"/>
</dbReference>
<dbReference type="AlphaFoldDB" id="A0A378WIN4"/>
<dbReference type="Proteomes" id="UP000254055">
    <property type="component" value="Unassembled WGS sequence"/>
</dbReference>
<evidence type="ECO:0000313" key="5">
    <source>
        <dbReference type="EMBL" id="SUA36323.1"/>
    </source>
</evidence>
<evidence type="ECO:0000256" key="1">
    <source>
        <dbReference type="ARBA" id="ARBA00023015"/>
    </source>
</evidence>
<dbReference type="GO" id="GO:0003677">
    <property type="term" value="F:DNA binding"/>
    <property type="evidence" value="ECO:0007669"/>
    <property type="project" value="UniProtKB-KW"/>
</dbReference>
<dbReference type="CDD" id="cd00093">
    <property type="entry name" value="HTH_XRE"/>
    <property type="match status" value="1"/>
</dbReference>
<dbReference type="PANTHER" id="PTHR40661:SF3">
    <property type="entry name" value="FELS-1 PROPHAGE TRANSCRIPTIONAL REGULATOR"/>
    <property type="match status" value="1"/>
</dbReference>
<dbReference type="InterPro" id="IPR036286">
    <property type="entry name" value="LexA/Signal_pep-like_sf"/>
</dbReference>
<dbReference type="CDD" id="cd06529">
    <property type="entry name" value="S24_LexA-like"/>
    <property type="match status" value="1"/>
</dbReference>
<keyword evidence="3" id="KW-0804">Transcription</keyword>
<proteinExistence type="predicted"/>
<dbReference type="Pfam" id="PF00717">
    <property type="entry name" value="Peptidase_S24"/>
    <property type="match status" value="1"/>
</dbReference>
<dbReference type="InterPro" id="IPR010982">
    <property type="entry name" value="Lambda_DNA-bd_dom_sf"/>
</dbReference>
<dbReference type="PANTHER" id="PTHR40661">
    <property type="match status" value="1"/>
</dbReference>
<evidence type="ECO:0000259" key="4">
    <source>
        <dbReference type="PROSITE" id="PS50943"/>
    </source>
</evidence>